<evidence type="ECO:0000313" key="2">
    <source>
        <dbReference type="EMBL" id="VDN35710.1"/>
    </source>
</evidence>
<evidence type="ECO:0000256" key="1">
    <source>
        <dbReference type="SAM" id="MobiDB-lite"/>
    </source>
</evidence>
<accession>A0A3P7N7A7</accession>
<dbReference type="EMBL" id="UYRU01087548">
    <property type="protein sequence ID" value="VDN35710.1"/>
    <property type="molecule type" value="Genomic_DNA"/>
</dbReference>
<feature type="compositionally biased region" description="Low complexity" evidence="1">
    <location>
        <begin position="109"/>
        <end position="121"/>
    </location>
</feature>
<feature type="region of interest" description="Disordered" evidence="1">
    <location>
        <begin position="217"/>
        <end position="251"/>
    </location>
</feature>
<dbReference type="Proteomes" id="UP000281553">
    <property type="component" value="Unassembled WGS sequence"/>
</dbReference>
<dbReference type="AlphaFoldDB" id="A0A3P7N7A7"/>
<proteinExistence type="predicted"/>
<keyword evidence="3" id="KW-1185">Reference proteome</keyword>
<feature type="region of interest" description="Disordered" evidence="1">
    <location>
        <begin position="103"/>
        <end position="125"/>
    </location>
</feature>
<name>A0A3P7N7A7_DIBLA</name>
<gene>
    <name evidence="2" type="ORF">DILT_LOCUS16844</name>
</gene>
<evidence type="ECO:0000313" key="3">
    <source>
        <dbReference type="Proteomes" id="UP000281553"/>
    </source>
</evidence>
<protein>
    <submittedName>
        <fullName evidence="2">Uncharacterized protein</fullName>
    </submittedName>
</protein>
<reference evidence="2 3" key="1">
    <citation type="submission" date="2018-11" db="EMBL/GenBank/DDBJ databases">
        <authorList>
            <consortium name="Pathogen Informatics"/>
        </authorList>
    </citation>
    <scope>NUCLEOTIDE SEQUENCE [LARGE SCALE GENOMIC DNA]</scope>
</reference>
<feature type="compositionally biased region" description="Low complexity" evidence="1">
    <location>
        <begin position="220"/>
        <end position="233"/>
    </location>
</feature>
<organism evidence="2 3">
    <name type="scientific">Dibothriocephalus latus</name>
    <name type="common">Fish tapeworm</name>
    <name type="synonym">Diphyllobothrium latum</name>
    <dbReference type="NCBI Taxonomy" id="60516"/>
    <lineage>
        <taxon>Eukaryota</taxon>
        <taxon>Metazoa</taxon>
        <taxon>Spiralia</taxon>
        <taxon>Lophotrochozoa</taxon>
        <taxon>Platyhelminthes</taxon>
        <taxon>Cestoda</taxon>
        <taxon>Eucestoda</taxon>
        <taxon>Diphyllobothriidea</taxon>
        <taxon>Diphyllobothriidae</taxon>
        <taxon>Dibothriocephalus</taxon>
    </lineage>
</organism>
<sequence>MGSITSEAPIHDSVVVSESALIPRKKALFQLYLQTGINPLKKESCQVALRRFGSFSGFRTCLPFSRLVQTLHVLLRHQLDLLLAIHHVSFFSPIPVNVTPSKSTDLTLKPPAQTPSPSSSQKKTEDLASIMVAGTDCTSPTPTLMNRMSVRMDTPSPQMSSSSRPSASTFLTGSPMIAPASVCAPGLNSPLFRGGVGSRAQKMLALGLKKAAELSKHRASQSSIDSQSSSCDEASLDRRSPLTSPPSVHADITEAGRPGNCCVHVELCYLI</sequence>